<evidence type="ECO:0000313" key="4">
    <source>
        <dbReference type="Proteomes" id="UP000887013"/>
    </source>
</evidence>
<feature type="domain" description="C2H2-type" evidence="2">
    <location>
        <begin position="51"/>
        <end position="71"/>
    </location>
</feature>
<dbReference type="AlphaFoldDB" id="A0A8X6M742"/>
<dbReference type="Proteomes" id="UP000887013">
    <property type="component" value="Unassembled WGS sequence"/>
</dbReference>
<organism evidence="3 4">
    <name type="scientific">Nephila pilipes</name>
    <name type="common">Giant wood spider</name>
    <name type="synonym">Nephila maculata</name>
    <dbReference type="NCBI Taxonomy" id="299642"/>
    <lineage>
        <taxon>Eukaryota</taxon>
        <taxon>Metazoa</taxon>
        <taxon>Ecdysozoa</taxon>
        <taxon>Arthropoda</taxon>
        <taxon>Chelicerata</taxon>
        <taxon>Arachnida</taxon>
        <taxon>Araneae</taxon>
        <taxon>Araneomorphae</taxon>
        <taxon>Entelegynae</taxon>
        <taxon>Araneoidea</taxon>
        <taxon>Nephilidae</taxon>
        <taxon>Nephila</taxon>
    </lineage>
</organism>
<dbReference type="InterPro" id="IPR013087">
    <property type="entry name" value="Znf_C2H2_type"/>
</dbReference>
<name>A0A8X6M742_NEPPI</name>
<keyword evidence="4" id="KW-1185">Reference proteome</keyword>
<gene>
    <name evidence="3" type="ORF">NPIL_154471</name>
</gene>
<sequence length="194" mass="20863">MSGLNSNDKDSPTRNDTINSAKNKNSYTPVALRTRLCSQLSYESAAQLGQCKLCPASFATPQRLRIHLLSHKPNGKRKKAILAIDISCGLPKSVSSTSQPIPSCQLPALKNTLITTPTTSTMSQPLPVCLFPETSSIIDSSMLPAREEEIGDSINFPISTENSDSAENLPPSVSNCSPELGIRDMLMELISSVT</sequence>
<evidence type="ECO:0000313" key="3">
    <source>
        <dbReference type="EMBL" id="GFS28683.1"/>
    </source>
</evidence>
<proteinExistence type="predicted"/>
<feature type="region of interest" description="Disordered" evidence="1">
    <location>
        <begin position="1"/>
        <end position="24"/>
    </location>
</feature>
<accession>A0A8X6M742</accession>
<evidence type="ECO:0000256" key="1">
    <source>
        <dbReference type="SAM" id="MobiDB-lite"/>
    </source>
</evidence>
<dbReference type="PROSITE" id="PS00028">
    <property type="entry name" value="ZINC_FINGER_C2H2_1"/>
    <property type="match status" value="1"/>
</dbReference>
<reference evidence="3" key="1">
    <citation type="submission" date="2020-08" db="EMBL/GenBank/DDBJ databases">
        <title>Multicomponent nature underlies the extraordinary mechanical properties of spider dragline silk.</title>
        <authorList>
            <person name="Kono N."/>
            <person name="Nakamura H."/>
            <person name="Mori M."/>
            <person name="Yoshida Y."/>
            <person name="Ohtoshi R."/>
            <person name="Malay A.D."/>
            <person name="Moran D.A.P."/>
            <person name="Tomita M."/>
            <person name="Numata K."/>
            <person name="Arakawa K."/>
        </authorList>
    </citation>
    <scope>NUCLEOTIDE SEQUENCE</scope>
</reference>
<comment type="caution">
    <text evidence="3">The sequence shown here is derived from an EMBL/GenBank/DDBJ whole genome shotgun (WGS) entry which is preliminary data.</text>
</comment>
<protein>
    <recommendedName>
        <fullName evidence="2">C2H2-type domain-containing protein</fullName>
    </recommendedName>
</protein>
<feature type="compositionally biased region" description="Polar residues" evidence="1">
    <location>
        <begin position="14"/>
        <end position="24"/>
    </location>
</feature>
<dbReference type="EMBL" id="BMAW01087247">
    <property type="protein sequence ID" value="GFS28683.1"/>
    <property type="molecule type" value="Genomic_DNA"/>
</dbReference>
<evidence type="ECO:0000259" key="2">
    <source>
        <dbReference type="PROSITE" id="PS00028"/>
    </source>
</evidence>